<sequence>MNTEWLQSFVDAANQKSLSKAANLNNISQPALSKHIRHLENDLDVILFHRTSKGIELTEAGERFYARIKPVMAELNAIRQELRTFFQDHPIAIGSLPSLATYYLPSRIKGFNFLGRPINLMIQNTSEELVRSLQEGRLDAAFIDSMYTKSSLWSCELFTEPYCAVVPLGHPFQSKKAVELADLCKEPLIVHQAPCDTRKRIIHQMESLGCKPNIVSEVAFGDFVFGAVSAGMGITISPEMMVKHVSHQQIFTLPITNFGEKRSISLVTQTREIGLKLSRFLSKFEN</sequence>
<dbReference type="SUPFAM" id="SSF46785">
    <property type="entry name" value="Winged helix' DNA-binding domain"/>
    <property type="match status" value="1"/>
</dbReference>
<dbReference type="Pfam" id="PF03466">
    <property type="entry name" value="LysR_substrate"/>
    <property type="match status" value="1"/>
</dbReference>
<reference evidence="6 7" key="1">
    <citation type="submission" date="2024-02" db="EMBL/GenBank/DDBJ databases">
        <title>Seven novel Bacillus-like species.</title>
        <authorList>
            <person name="Liu G."/>
        </authorList>
    </citation>
    <scope>NUCLEOTIDE SEQUENCE [LARGE SCALE GENOMIC DNA]</scope>
    <source>
        <strain evidence="6 7">FJAT-52991</strain>
    </source>
</reference>
<dbReference type="InterPro" id="IPR000847">
    <property type="entry name" value="LysR_HTH_N"/>
</dbReference>
<keyword evidence="7" id="KW-1185">Reference proteome</keyword>
<feature type="domain" description="HTH lysR-type" evidence="5">
    <location>
        <begin position="1"/>
        <end position="58"/>
    </location>
</feature>
<keyword evidence="4" id="KW-0804">Transcription</keyword>
<dbReference type="PANTHER" id="PTHR30419">
    <property type="entry name" value="HTH-TYPE TRANSCRIPTIONAL REGULATOR YBHD"/>
    <property type="match status" value="1"/>
</dbReference>
<dbReference type="PRINTS" id="PR00039">
    <property type="entry name" value="HTHLYSR"/>
</dbReference>
<keyword evidence="2" id="KW-0805">Transcription regulation</keyword>
<keyword evidence="3" id="KW-0238">DNA-binding</keyword>
<dbReference type="Pfam" id="PF00126">
    <property type="entry name" value="HTH_1"/>
    <property type="match status" value="1"/>
</dbReference>
<name>A0ABZ2N7P6_9BACI</name>
<proteinExistence type="inferred from homology"/>
<gene>
    <name evidence="6" type="ORF">WDJ61_01570</name>
</gene>
<dbReference type="InterPro" id="IPR050950">
    <property type="entry name" value="HTH-type_LysR_regulators"/>
</dbReference>
<dbReference type="Proteomes" id="UP001387364">
    <property type="component" value="Chromosome"/>
</dbReference>
<dbReference type="Gene3D" id="1.10.10.10">
    <property type="entry name" value="Winged helix-like DNA-binding domain superfamily/Winged helix DNA-binding domain"/>
    <property type="match status" value="1"/>
</dbReference>
<protein>
    <submittedName>
        <fullName evidence="6">LysR family transcriptional regulator</fullName>
    </submittedName>
</protein>
<dbReference type="EMBL" id="CP147404">
    <property type="protein sequence ID" value="WXB93391.1"/>
    <property type="molecule type" value="Genomic_DNA"/>
</dbReference>
<evidence type="ECO:0000256" key="4">
    <source>
        <dbReference type="ARBA" id="ARBA00023163"/>
    </source>
</evidence>
<comment type="similarity">
    <text evidence="1">Belongs to the LysR transcriptional regulatory family.</text>
</comment>
<accession>A0ABZ2N7P6</accession>
<dbReference type="Gene3D" id="3.40.190.290">
    <property type="match status" value="1"/>
</dbReference>
<dbReference type="InterPro" id="IPR036390">
    <property type="entry name" value="WH_DNA-bd_sf"/>
</dbReference>
<organism evidence="6 7">
    <name type="scientific">Bacillus kandeliae</name>
    <dbReference type="NCBI Taxonomy" id="3129297"/>
    <lineage>
        <taxon>Bacteria</taxon>
        <taxon>Bacillati</taxon>
        <taxon>Bacillota</taxon>
        <taxon>Bacilli</taxon>
        <taxon>Bacillales</taxon>
        <taxon>Bacillaceae</taxon>
        <taxon>Bacillus</taxon>
    </lineage>
</organism>
<dbReference type="InterPro" id="IPR036388">
    <property type="entry name" value="WH-like_DNA-bd_sf"/>
</dbReference>
<dbReference type="SUPFAM" id="SSF53850">
    <property type="entry name" value="Periplasmic binding protein-like II"/>
    <property type="match status" value="1"/>
</dbReference>
<evidence type="ECO:0000256" key="3">
    <source>
        <dbReference type="ARBA" id="ARBA00023125"/>
    </source>
</evidence>
<dbReference type="CDD" id="cd05466">
    <property type="entry name" value="PBP2_LTTR_substrate"/>
    <property type="match status" value="1"/>
</dbReference>
<evidence type="ECO:0000313" key="7">
    <source>
        <dbReference type="Proteomes" id="UP001387364"/>
    </source>
</evidence>
<evidence type="ECO:0000256" key="2">
    <source>
        <dbReference type="ARBA" id="ARBA00023015"/>
    </source>
</evidence>
<evidence type="ECO:0000259" key="5">
    <source>
        <dbReference type="PROSITE" id="PS50931"/>
    </source>
</evidence>
<dbReference type="RefSeq" id="WP_338752714.1">
    <property type="nucleotide sequence ID" value="NZ_CP147404.1"/>
</dbReference>
<evidence type="ECO:0000313" key="6">
    <source>
        <dbReference type="EMBL" id="WXB93391.1"/>
    </source>
</evidence>
<evidence type="ECO:0000256" key="1">
    <source>
        <dbReference type="ARBA" id="ARBA00009437"/>
    </source>
</evidence>
<dbReference type="InterPro" id="IPR005119">
    <property type="entry name" value="LysR_subst-bd"/>
</dbReference>
<dbReference type="PROSITE" id="PS50931">
    <property type="entry name" value="HTH_LYSR"/>
    <property type="match status" value="1"/>
</dbReference>